<dbReference type="Pfam" id="PF00085">
    <property type="entry name" value="Thioredoxin"/>
    <property type="match status" value="1"/>
</dbReference>
<name>A0A3N4IQE7_ASCIM</name>
<dbReference type="InterPro" id="IPR036249">
    <property type="entry name" value="Thioredoxin-like_sf"/>
</dbReference>
<evidence type="ECO:0000256" key="1">
    <source>
        <dbReference type="SAM" id="MobiDB-lite"/>
    </source>
</evidence>
<dbReference type="SUPFAM" id="SSF52833">
    <property type="entry name" value="Thioredoxin-like"/>
    <property type="match status" value="1"/>
</dbReference>
<dbReference type="PANTHER" id="PTHR21148">
    <property type="entry name" value="THIOREDOXIN DOMAIN-CONTAINING PROTEIN 9"/>
    <property type="match status" value="1"/>
</dbReference>
<dbReference type="InterPro" id="IPR013766">
    <property type="entry name" value="Thioredoxin_domain"/>
</dbReference>
<protein>
    <submittedName>
        <fullName evidence="3">Thioredoxin-like protein</fullName>
    </submittedName>
</protein>
<feature type="domain" description="Thioredoxin" evidence="2">
    <location>
        <begin position="83"/>
        <end position="164"/>
    </location>
</feature>
<accession>A0A3N4IQE7</accession>
<dbReference type="Proteomes" id="UP000275078">
    <property type="component" value="Unassembled WGS sequence"/>
</dbReference>
<dbReference type="EMBL" id="ML119662">
    <property type="protein sequence ID" value="RPA83814.1"/>
    <property type="molecule type" value="Genomic_DNA"/>
</dbReference>
<proteinExistence type="predicted"/>
<feature type="compositionally biased region" description="Basic and acidic residues" evidence="1">
    <location>
        <begin position="17"/>
        <end position="30"/>
    </location>
</feature>
<evidence type="ECO:0000313" key="3">
    <source>
        <dbReference type="EMBL" id="RPA83814.1"/>
    </source>
</evidence>
<dbReference type="Gene3D" id="3.40.30.10">
    <property type="entry name" value="Glutaredoxin"/>
    <property type="match status" value="1"/>
</dbReference>
<evidence type="ECO:0000259" key="2">
    <source>
        <dbReference type="Pfam" id="PF00085"/>
    </source>
</evidence>
<dbReference type="OrthoDB" id="10257948at2759"/>
<gene>
    <name evidence="3" type="ORF">BJ508DRAFT_413151</name>
</gene>
<dbReference type="STRING" id="1160509.A0A3N4IQE7"/>
<evidence type="ECO:0000313" key="4">
    <source>
        <dbReference type="Proteomes" id="UP000275078"/>
    </source>
</evidence>
<dbReference type="CDD" id="cd02989">
    <property type="entry name" value="Phd_like_TxnDC9"/>
    <property type="match status" value="1"/>
</dbReference>
<organism evidence="3 4">
    <name type="scientific">Ascobolus immersus RN42</name>
    <dbReference type="NCBI Taxonomy" id="1160509"/>
    <lineage>
        <taxon>Eukaryota</taxon>
        <taxon>Fungi</taxon>
        <taxon>Dikarya</taxon>
        <taxon>Ascomycota</taxon>
        <taxon>Pezizomycotina</taxon>
        <taxon>Pezizomycetes</taxon>
        <taxon>Pezizales</taxon>
        <taxon>Ascobolaceae</taxon>
        <taxon>Ascobolus</taxon>
    </lineage>
</organism>
<dbReference type="AlphaFoldDB" id="A0A3N4IQE7"/>
<sequence>MSAPAQRQLDPVVASVIDKHEDEKAKKGLDSDDDDALFEELEKDDDLSGLREKRMQELHEELSRAKAMKNEGLGQYTEAATEKEVLDFTTATKYSIVHFFHPDFRRCKIMDVHLEKLAEKHFDTKIARINVEKAPFLVERLKVRILPCVMSFIDGKQVDKLEGFEMLGNTDDFPIAALENHLIRSGVFQRAKTTDKTTVRGIFNRAPEQSDDDDDWD</sequence>
<reference evidence="3 4" key="1">
    <citation type="journal article" date="2018" name="Nat. Ecol. Evol.">
        <title>Pezizomycetes genomes reveal the molecular basis of ectomycorrhizal truffle lifestyle.</title>
        <authorList>
            <person name="Murat C."/>
            <person name="Payen T."/>
            <person name="Noel B."/>
            <person name="Kuo A."/>
            <person name="Morin E."/>
            <person name="Chen J."/>
            <person name="Kohler A."/>
            <person name="Krizsan K."/>
            <person name="Balestrini R."/>
            <person name="Da Silva C."/>
            <person name="Montanini B."/>
            <person name="Hainaut M."/>
            <person name="Levati E."/>
            <person name="Barry K.W."/>
            <person name="Belfiori B."/>
            <person name="Cichocki N."/>
            <person name="Clum A."/>
            <person name="Dockter R.B."/>
            <person name="Fauchery L."/>
            <person name="Guy J."/>
            <person name="Iotti M."/>
            <person name="Le Tacon F."/>
            <person name="Lindquist E.A."/>
            <person name="Lipzen A."/>
            <person name="Malagnac F."/>
            <person name="Mello A."/>
            <person name="Molinier V."/>
            <person name="Miyauchi S."/>
            <person name="Poulain J."/>
            <person name="Riccioni C."/>
            <person name="Rubini A."/>
            <person name="Sitrit Y."/>
            <person name="Splivallo R."/>
            <person name="Traeger S."/>
            <person name="Wang M."/>
            <person name="Zifcakova L."/>
            <person name="Wipf D."/>
            <person name="Zambonelli A."/>
            <person name="Paolocci F."/>
            <person name="Nowrousian M."/>
            <person name="Ottonello S."/>
            <person name="Baldrian P."/>
            <person name="Spatafora J.W."/>
            <person name="Henrissat B."/>
            <person name="Nagy L.G."/>
            <person name="Aury J.M."/>
            <person name="Wincker P."/>
            <person name="Grigoriev I.V."/>
            <person name="Bonfante P."/>
            <person name="Martin F.M."/>
        </authorList>
    </citation>
    <scope>NUCLEOTIDE SEQUENCE [LARGE SCALE GENOMIC DNA]</scope>
    <source>
        <strain evidence="3 4">RN42</strain>
    </source>
</reference>
<keyword evidence="4" id="KW-1185">Reference proteome</keyword>
<feature type="region of interest" description="Disordered" evidence="1">
    <location>
        <begin position="1"/>
        <end position="35"/>
    </location>
</feature>